<organism evidence="2 3">
    <name type="scientific">Flavobacterium noncentrifugens</name>
    <dbReference type="NCBI Taxonomy" id="1128970"/>
    <lineage>
        <taxon>Bacteria</taxon>
        <taxon>Pseudomonadati</taxon>
        <taxon>Bacteroidota</taxon>
        <taxon>Flavobacteriia</taxon>
        <taxon>Flavobacteriales</taxon>
        <taxon>Flavobacteriaceae</taxon>
        <taxon>Flavobacterium</taxon>
    </lineage>
</organism>
<dbReference type="EMBL" id="FNEZ01000001">
    <property type="protein sequence ID" value="SDJ32880.1"/>
    <property type="molecule type" value="Genomic_DNA"/>
</dbReference>
<feature type="transmembrane region" description="Helical" evidence="1">
    <location>
        <begin position="97"/>
        <end position="117"/>
    </location>
</feature>
<feature type="transmembrane region" description="Helical" evidence="1">
    <location>
        <begin position="35"/>
        <end position="59"/>
    </location>
</feature>
<feature type="transmembrane region" description="Helical" evidence="1">
    <location>
        <begin position="71"/>
        <end position="90"/>
    </location>
</feature>
<dbReference type="AlphaFoldDB" id="A0A1G8SWF3"/>
<evidence type="ECO:0000256" key="1">
    <source>
        <dbReference type="SAM" id="Phobius"/>
    </source>
</evidence>
<dbReference type="STRING" id="1128970.SAMN04487935_0704"/>
<feature type="transmembrane region" description="Helical" evidence="1">
    <location>
        <begin position="170"/>
        <end position="190"/>
    </location>
</feature>
<keyword evidence="1" id="KW-0812">Transmembrane</keyword>
<reference evidence="2 3" key="1">
    <citation type="submission" date="2016-10" db="EMBL/GenBank/DDBJ databases">
        <authorList>
            <person name="de Groot N.N."/>
        </authorList>
    </citation>
    <scope>NUCLEOTIDE SEQUENCE [LARGE SCALE GENOMIC DNA]</scope>
    <source>
        <strain evidence="2 3">CGMCC 1.10076</strain>
    </source>
</reference>
<feature type="transmembrane region" description="Helical" evidence="1">
    <location>
        <begin position="243"/>
        <end position="263"/>
    </location>
</feature>
<dbReference type="Proteomes" id="UP000199580">
    <property type="component" value="Unassembled WGS sequence"/>
</dbReference>
<name>A0A1G8SWF3_9FLAO</name>
<proteinExistence type="predicted"/>
<feature type="transmembrane region" description="Helical" evidence="1">
    <location>
        <begin position="202"/>
        <end position="223"/>
    </location>
</feature>
<keyword evidence="3" id="KW-1185">Reference proteome</keyword>
<evidence type="ECO:0000313" key="2">
    <source>
        <dbReference type="EMBL" id="SDJ32880.1"/>
    </source>
</evidence>
<keyword evidence="1" id="KW-1133">Transmembrane helix</keyword>
<evidence type="ECO:0000313" key="3">
    <source>
        <dbReference type="Proteomes" id="UP000199580"/>
    </source>
</evidence>
<feature type="transmembrane region" description="Helical" evidence="1">
    <location>
        <begin position="123"/>
        <end position="141"/>
    </location>
</feature>
<feature type="transmembrane region" description="Helical" evidence="1">
    <location>
        <begin position="270"/>
        <end position="290"/>
    </location>
</feature>
<feature type="transmembrane region" description="Helical" evidence="1">
    <location>
        <begin position="296"/>
        <end position="316"/>
    </location>
</feature>
<protein>
    <submittedName>
        <fullName evidence="2">Uncharacterized protein</fullName>
    </submittedName>
</protein>
<feature type="transmembrane region" description="Helical" evidence="1">
    <location>
        <begin position="146"/>
        <end position="164"/>
    </location>
</feature>
<sequence length="375" mass="41937">MVEEAKSLRNGKFISSDQYFKIKNKYEQLKTQPNILMRAGFFLLGMLLYSSIAGAIALFTSPLWDRGDFDFTIILYFYAIIGLVGSEILAKNKFYNYGLDDVFVLGFQAMLFTAIGFSTENKLFVLIVMGIVGTLSCLRYVNTLSALIALVGISGTVAILIIDYRIIPTAFLPFVMLLVAGFIYWIFTILKRNPETYFYQYAMQLLQVFSMVLGYAAVNYLVVRELSAELMGIEVKPGEDIPFAFLFYALTFLIPVGYIAFALKKKSREFLIVGLLAFAFSIFTIRYYYSLMPIETALIFGGMVLSGIACFGIFKLRHKESGLTFKPDRNTDKNSLMYAQAIIINSQLNLHHTQTDDPMAFGGGGFSGGGAGESF</sequence>
<accession>A0A1G8SWF3</accession>
<keyword evidence="1" id="KW-0472">Membrane</keyword>
<gene>
    <name evidence="2" type="ORF">SAMN04487935_0704</name>
</gene>